<organism evidence="2">
    <name type="scientific">viral metagenome</name>
    <dbReference type="NCBI Taxonomy" id="1070528"/>
    <lineage>
        <taxon>unclassified sequences</taxon>
        <taxon>metagenomes</taxon>
        <taxon>organismal metagenomes</taxon>
    </lineage>
</organism>
<sequence length="77" mass="9167">MGTIKDSFLSFFKDKEMKQNIKEILLPVTDIVYNEIYIYVWCICFFNLFLFIIILVNLFILLRISGKVILYETIHPA</sequence>
<reference evidence="2" key="1">
    <citation type="journal article" date="2020" name="Nature">
        <title>Giant virus diversity and host interactions through global metagenomics.</title>
        <authorList>
            <person name="Schulz F."/>
            <person name="Roux S."/>
            <person name="Paez-Espino D."/>
            <person name="Jungbluth S."/>
            <person name="Walsh D.A."/>
            <person name="Denef V.J."/>
            <person name="McMahon K.D."/>
            <person name="Konstantinidis K.T."/>
            <person name="Eloe-Fadrosh E.A."/>
            <person name="Kyrpides N.C."/>
            <person name="Woyke T."/>
        </authorList>
    </citation>
    <scope>NUCLEOTIDE SEQUENCE</scope>
    <source>
        <strain evidence="2">GVMAG-M-3300023210-19</strain>
    </source>
</reference>
<proteinExistence type="predicted"/>
<keyword evidence="1" id="KW-0472">Membrane</keyword>
<evidence type="ECO:0000256" key="1">
    <source>
        <dbReference type="SAM" id="Phobius"/>
    </source>
</evidence>
<keyword evidence="1" id="KW-1133">Transmembrane helix</keyword>
<protein>
    <submittedName>
        <fullName evidence="2">Uncharacterized protein</fullName>
    </submittedName>
</protein>
<feature type="transmembrane region" description="Helical" evidence="1">
    <location>
        <begin position="36"/>
        <end position="62"/>
    </location>
</feature>
<accession>A0A6C0IL53</accession>
<keyword evidence="1" id="KW-0812">Transmembrane</keyword>
<dbReference type="EMBL" id="MN740201">
    <property type="protein sequence ID" value="QHT93156.1"/>
    <property type="molecule type" value="Genomic_DNA"/>
</dbReference>
<dbReference type="AlphaFoldDB" id="A0A6C0IL53"/>
<name>A0A6C0IL53_9ZZZZ</name>
<evidence type="ECO:0000313" key="2">
    <source>
        <dbReference type="EMBL" id="QHT93156.1"/>
    </source>
</evidence>